<feature type="non-terminal residue" evidence="1">
    <location>
        <position position="1"/>
    </location>
</feature>
<dbReference type="EMBL" id="BARV01032866">
    <property type="protein sequence ID" value="GAI38888.1"/>
    <property type="molecule type" value="Genomic_DNA"/>
</dbReference>
<name>X1N5K9_9ZZZZ</name>
<accession>X1N5K9</accession>
<evidence type="ECO:0000313" key="1">
    <source>
        <dbReference type="EMBL" id="GAI38888.1"/>
    </source>
</evidence>
<gene>
    <name evidence="1" type="ORF">S06H3_51759</name>
</gene>
<protein>
    <recommendedName>
        <fullName evidence="2">MoaB/Mog domain-containing protein</fullName>
    </recommendedName>
</protein>
<sequence length="30" mass="3233">LGVILPVIPHAIEIIKGEVTEHATPDAKRD</sequence>
<organism evidence="1">
    <name type="scientific">marine sediment metagenome</name>
    <dbReference type="NCBI Taxonomy" id="412755"/>
    <lineage>
        <taxon>unclassified sequences</taxon>
        <taxon>metagenomes</taxon>
        <taxon>ecological metagenomes</taxon>
    </lineage>
</organism>
<comment type="caution">
    <text evidence="1">The sequence shown here is derived from an EMBL/GenBank/DDBJ whole genome shotgun (WGS) entry which is preliminary data.</text>
</comment>
<dbReference type="AlphaFoldDB" id="X1N5K9"/>
<reference evidence="1" key="1">
    <citation type="journal article" date="2014" name="Front. Microbiol.">
        <title>High frequency of phylogenetically diverse reductive dehalogenase-homologous genes in deep subseafloor sedimentary metagenomes.</title>
        <authorList>
            <person name="Kawai M."/>
            <person name="Futagami T."/>
            <person name="Toyoda A."/>
            <person name="Takaki Y."/>
            <person name="Nishi S."/>
            <person name="Hori S."/>
            <person name="Arai W."/>
            <person name="Tsubouchi T."/>
            <person name="Morono Y."/>
            <person name="Uchiyama I."/>
            <person name="Ito T."/>
            <person name="Fujiyama A."/>
            <person name="Inagaki F."/>
            <person name="Takami H."/>
        </authorList>
    </citation>
    <scope>NUCLEOTIDE SEQUENCE</scope>
    <source>
        <strain evidence="1">Expedition CK06-06</strain>
    </source>
</reference>
<evidence type="ECO:0008006" key="2">
    <source>
        <dbReference type="Google" id="ProtNLM"/>
    </source>
</evidence>
<proteinExistence type="predicted"/>